<dbReference type="AlphaFoldDB" id="A0A1I7Z1R8"/>
<accession>A0A1I7Z1R8</accession>
<sequence>MFLGALLLAALLLLGCCSEDLGGGALVRSKRMEFDLSFPFSTIRFKKGNPTIELIKRLPLDFWSLFSRRQ</sequence>
<feature type="signal peptide" evidence="1">
    <location>
        <begin position="1"/>
        <end position="18"/>
    </location>
</feature>
<protein>
    <submittedName>
        <fullName evidence="3">Secreted protein</fullName>
    </submittedName>
</protein>
<keyword evidence="1" id="KW-0732">Signal</keyword>
<organism evidence="2 3">
    <name type="scientific">Steinernema glaseri</name>
    <dbReference type="NCBI Taxonomy" id="37863"/>
    <lineage>
        <taxon>Eukaryota</taxon>
        <taxon>Metazoa</taxon>
        <taxon>Ecdysozoa</taxon>
        <taxon>Nematoda</taxon>
        <taxon>Chromadorea</taxon>
        <taxon>Rhabditida</taxon>
        <taxon>Tylenchina</taxon>
        <taxon>Panagrolaimomorpha</taxon>
        <taxon>Strongyloidoidea</taxon>
        <taxon>Steinernematidae</taxon>
        <taxon>Steinernema</taxon>
    </lineage>
</organism>
<proteinExistence type="predicted"/>
<name>A0A1I7Z1R8_9BILA</name>
<evidence type="ECO:0000313" key="3">
    <source>
        <dbReference type="WBParaSite" id="L893_g21964.t1"/>
    </source>
</evidence>
<keyword evidence="2" id="KW-1185">Reference proteome</keyword>
<evidence type="ECO:0000256" key="1">
    <source>
        <dbReference type="SAM" id="SignalP"/>
    </source>
</evidence>
<dbReference type="WBParaSite" id="L893_g21964.t1">
    <property type="protein sequence ID" value="L893_g21964.t1"/>
    <property type="gene ID" value="L893_g21964"/>
</dbReference>
<feature type="chain" id="PRO_5009312845" evidence="1">
    <location>
        <begin position="19"/>
        <end position="70"/>
    </location>
</feature>
<dbReference type="Proteomes" id="UP000095287">
    <property type="component" value="Unplaced"/>
</dbReference>
<reference evidence="3" key="1">
    <citation type="submission" date="2016-11" db="UniProtKB">
        <authorList>
            <consortium name="WormBaseParasite"/>
        </authorList>
    </citation>
    <scope>IDENTIFICATION</scope>
</reference>
<evidence type="ECO:0000313" key="2">
    <source>
        <dbReference type="Proteomes" id="UP000095287"/>
    </source>
</evidence>